<name>A0A4Y5Z5S4_9GAMM</name>
<evidence type="ECO:0000313" key="2">
    <source>
        <dbReference type="Proteomes" id="UP000316093"/>
    </source>
</evidence>
<gene>
    <name evidence="1" type="ORF">FIV34_12200</name>
</gene>
<keyword evidence="2" id="KW-1185">Reference proteome</keyword>
<dbReference type="KEGG" id="lpy:FIV34_12200"/>
<accession>A0A4Y5Z5S4</accession>
<dbReference type="AlphaFoldDB" id="A0A4Y5Z5S4"/>
<dbReference type="Proteomes" id="UP000316093">
    <property type="component" value="Chromosome"/>
</dbReference>
<sequence>MNQLMGPPFFETVNSVLDSFYRATSDKKSIDAALAAAVRELRANANCPVGEAAREGPAGDIARLAHGFANAASRAQFMRLQLNSCADILNGRLDEHLDLSVTATGCGPGSELLGFLAHLIDNDRTFPSVHARHIAPSAWHHLSHALVSDVAAIVPATVEPVSIDEVHCRSRVDVVVSGYASLAAATPAHVSALMAGVRRGTLLVVLEDGIAGVIGRTRDLARSRGFLALFETYGGMENTDLSSCLDGYISRLGQRPTLTGDTYFGVFEKR</sequence>
<dbReference type="EMBL" id="CP041046">
    <property type="protein sequence ID" value="QDE39919.1"/>
    <property type="molecule type" value="Genomic_DNA"/>
</dbReference>
<dbReference type="RefSeq" id="WP_139983123.1">
    <property type="nucleotide sequence ID" value="NZ_CP041046.1"/>
</dbReference>
<reference evidence="1 2" key="1">
    <citation type="submission" date="2019-06" db="EMBL/GenBank/DDBJ databases">
        <title>A complete genome sequence for Luteibacter pinisoli MAH-14.</title>
        <authorList>
            <person name="Baltrus D.A."/>
        </authorList>
    </citation>
    <scope>NUCLEOTIDE SEQUENCE [LARGE SCALE GENOMIC DNA]</scope>
    <source>
        <strain evidence="1 2">MAH-14</strain>
    </source>
</reference>
<evidence type="ECO:0000313" key="1">
    <source>
        <dbReference type="EMBL" id="QDE39919.1"/>
    </source>
</evidence>
<organism evidence="1 2">
    <name type="scientific">Luteibacter pinisoli</name>
    <dbReference type="NCBI Taxonomy" id="2589080"/>
    <lineage>
        <taxon>Bacteria</taxon>
        <taxon>Pseudomonadati</taxon>
        <taxon>Pseudomonadota</taxon>
        <taxon>Gammaproteobacteria</taxon>
        <taxon>Lysobacterales</taxon>
        <taxon>Rhodanobacteraceae</taxon>
        <taxon>Luteibacter</taxon>
    </lineage>
</organism>
<proteinExistence type="predicted"/>
<protein>
    <submittedName>
        <fullName evidence="1">Uncharacterized protein</fullName>
    </submittedName>
</protein>